<organism evidence="1 2">
    <name type="scientific">Xenopus laevis</name>
    <name type="common">African clawed frog</name>
    <dbReference type="NCBI Taxonomy" id="8355"/>
    <lineage>
        <taxon>Eukaryota</taxon>
        <taxon>Metazoa</taxon>
        <taxon>Chordata</taxon>
        <taxon>Craniata</taxon>
        <taxon>Vertebrata</taxon>
        <taxon>Euteleostomi</taxon>
        <taxon>Amphibia</taxon>
        <taxon>Batrachia</taxon>
        <taxon>Anura</taxon>
        <taxon>Pipoidea</taxon>
        <taxon>Pipidae</taxon>
        <taxon>Xenopodinae</taxon>
        <taxon>Xenopus</taxon>
        <taxon>Xenopus</taxon>
    </lineage>
</organism>
<evidence type="ECO:0000313" key="1">
    <source>
        <dbReference type="EMBL" id="OCT95507.1"/>
    </source>
</evidence>
<gene>
    <name evidence="1" type="ORF">XELAEV_18013193mg</name>
</gene>
<dbReference type="EMBL" id="CM004468">
    <property type="protein sequence ID" value="OCT95507.1"/>
    <property type="molecule type" value="Genomic_DNA"/>
</dbReference>
<dbReference type="AlphaFoldDB" id="A0A974HYU6"/>
<reference evidence="2" key="1">
    <citation type="journal article" date="2016" name="Nature">
        <title>Genome evolution in the allotetraploid frog Xenopus laevis.</title>
        <authorList>
            <person name="Session A.M."/>
            <person name="Uno Y."/>
            <person name="Kwon T."/>
            <person name="Chapman J.A."/>
            <person name="Toyoda A."/>
            <person name="Takahashi S."/>
            <person name="Fukui A."/>
            <person name="Hikosaka A."/>
            <person name="Suzuki A."/>
            <person name="Kondo M."/>
            <person name="van Heeringen S.J."/>
            <person name="Quigley I."/>
            <person name="Heinz S."/>
            <person name="Ogino H."/>
            <person name="Ochi H."/>
            <person name="Hellsten U."/>
            <person name="Lyons J.B."/>
            <person name="Simakov O."/>
            <person name="Putnam N."/>
            <person name="Stites J."/>
            <person name="Kuroki Y."/>
            <person name="Tanaka T."/>
            <person name="Michiue T."/>
            <person name="Watanabe M."/>
            <person name="Bogdanovic O."/>
            <person name="Lister R."/>
            <person name="Georgiou G."/>
            <person name="Paranjpe S.S."/>
            <person name="van Kruijsbergen I."/>
            <person name="Shu S."/>
            <person name="Carlson J."/>
            <person name="Kinoshita T."/>
            <person name="Ohta Y."/>
            <person name="Mawaribuchi S."/>
            <person name="Jenkins J."/>
            <person name="Grimwood J."/>
            <person name="Schmutz J."/>
            <person name="Mitros T."/>
            <person name="Mozaffari S.V."/>
            <person name="Suzuki Y."/>
            <person name="Haramoto Y."/>
            <person name="Yamamoto T.S."/>
            <person name="Takagi C."/>
            <person name="Heald R."/>
            <person name="Miller K."/>
            <person name="Haudenschild C."/>
            <person name="Kitzman J."/>
            <person name="Nakayama T."/>
            <person name="Izutsu Y."/>
            <person name="Robert J."/>
            <person name="Fortriede J."/>
            <person name="Burns K."/>
            <person name="Lotay V."/>
            <person name="Karimi K."/>
            <person name="Yasuoka Y."/>
            <person name="Dichmann D.S."/>
            <person name="Flajnik M.F."/>
            <person name="Houston D.W."/>
            <person name="Shendure J."/>
            <person name="DuPasquier L."/>
            <person name="Vize P.D."/>
            <person name="Zorn A.M."/>
            <person name="Ito M."/>
            <person name="Marcotte E.M."/>
            <person name="Wallingford J.B."/>
            <person name="Ito Y."/>
            <person name="Asashima M."/>
            <person name="Ueno N."/>
            <person name="Matsuda Y."/>
            <person name="Veenstra G.J."/>
            <person name="Fujiyama A."/>
            <person name="Harland R.M."/>
            <person name="Taira M."/>
            <person name="Rokhsar D.S."/>
        </authorList>
    </citation>
    <scope>NUCLEOTIDE SEQUENCE [LARGE SCALE GENOMIC DNA]</scope>
    <source>
        <strain evidence="2">J</strain>
    </source>
</reference>
<accession>A0A974HYU6</accession>
<proteinExistence type="predicted"/>
<sequence>MSYIFFTLSVTEYVQHIHYLENKNQKNLSGIQLPSASESRWIASRLAVEKQLYRSGFRLDTPDQSARIQQKHACYRQHTQ</sequence>
<protein>
    <submittedName>
        <fullName evidence="1">Uncharacterized protein</fullName>
    </submittedName>
</protein>
<name>A0A974HYU6_XENLA</name>
<evidence type="ECO:0000313" key="2">
    <source>
        <dbReference type="Proteomes" id="UP000694892"/>
    </source>
</evidence>
<dbReference type="Proteomes" id="UP000694892">
    <property type="component" value="Chromosome 2L"/>
</dbReference>